<evidence type="ECO:0000313" key="7">
    <source>
        <dbReference type="Proteomes" id="UP001194696"/>
    </source>
</evidence>
<evidence type="ECO:0000313" key="6">
    <source>
        <dbReference type="EMBL" id="KAG0269296.1"/>
    </source>
</evidence>
<feature type="non-terminal residue" evidence="6">
    <location>
        <position position="1"/>
    </location>
</feature>
<reference evidence="6 7" key="1">
    <citation type="journal article" date="2020" name="Fungal Divers.">
        <title>Resolving the Mortierellaceae phylogeny through synthesis of multi-gene phylogenetics and phylogenomics.</title>
        <authorList>
            <person name="Vandepol N."/>
            <person name="Liber J."/>
            <person name="Desiro A."/>
            <person name="Na H."/>
            <person name="Kennedy M."/>
            <person name="Barry K."/>
            <person name="Grigoriev I.V."/>
            <person name="Miller A.N."/>
            <person name="O'Donnell K."/>
            <person name="Stajich J.E."/>
            <person name="Bonito G."/>
        </authorList>
    </citation>
    <scope>NUCLEOTIDE SEQUENCE [LARGE SCALE GENOMIC DNA]</scope>
    <source>
        <strain evidence="6 7">AD045</strain>
    </source>
</reference>
<proteinExistence type="predicted"/>
<dbReference type="Proteomes" id="UP001194696">
    <property type="component" value="Unassembled WGS sequence"/>
</dbReference>
<evidence type="ECO:0000259" key="5">
    <source>
        <dbReference type="Pfam" id="PF00005"/>
    </source>
</evidence>
<dbReference type="Pfam" id="PF00005">
    <property type="entry name" value="ABC_tran"/>
    <property type="match status" value="1"/>
</dbReference>
<evidence type="ECO:0000256" key="4">
    <source>
        <dbReference type="ARBA" id="ARBA00022840"/>
    </source>
</evidence>
<dbReference type="InterPro" id="IPR050173">
    <property type="entry name" value="ABC_transporter_C-like"/>
</dbReference>
<dbReference type="EMBL" id="JAAAIM010003162">
    <property type="protein sequence ID" value="KAG0269296.1"/>
    <property type="molecule type" value="Genomic_DNA"/>
</dbReference>
<keyword evidence="2" id="KW-0677">Repeat</keyword>
<dbReference type="PANTHER" id="PTHR24223:SF443">
    <property type="entry name" value="MULTIDRUG-RESISTANCE LIKE PROTEIN 1, ISOFORM I"/>
    <property type="match status" value="1"/>
</dbReference>
<dbReference type="InterPro" id="IPR003439">
    <property type="entry name" value="ABC_transporter-like_ATP-bd"/>
</dbReference>
<gene>
    <name evidence="6" type="ORF">BGZ96_006530</name>
</gene>
<keyword evidence="3" id="KW-0547">Nucleotide-binding</keyword>
<dbReference type="SUPFAM" id="SSF52540">
    <property type="entry name" value="P-loop containing nucleoside triphosphate hydrolases"/>
    <property type="match status" value="1"/>
</dbReference>
<name>A0ABQ7JGX8_9FUNG</name>
<dbReference type="InterPro" id="IPR027417">
    <property type="entry name" value="P-loop_NTPase"/>
</dbReference>
<feature type="domain" description="ABC transporter" evidence="5">
    <location>
        <begin position="28"/>
        <end position="65"/>
    </location>
</feature>
<evidence type="ECO:0000256" key="2">
    <source>
        <dbReference type="ARBA" id="ARBA00022737"/>
    </source>
</evidence>
<dbReference type="Gene3D" id="3.40.50.300">
    <property type="entry name" value="P-loop containing nucleotide triphosphate hydrolases"/>
    <property type="match status" value="1"/>
</dbReference>
<comment type="subcellular location">
    <subcellularLocation>
        <location evidence="1">Endomembrane system</location>
        <topology evidence="1">Multi-pass membrane protein</topology>
    </subcellularLocation>
</comment>
<dbReference type="PANTHER" id="PTHR24223">
    <property type="entry name" value="ATP-BINDING CASSETTE SUB-FAMILY C"/>
    <property type="match status" value="1"/>
</dbReference>
<protein>
    <recommendedName>
        <fullName evidence="5">ABC transporter domain-containing protein</fullName>
    </recommendedName>
</protein>
<keyword evidence="4" id="KW-0067">ATP-binding</keyword>
<evidence type="ECO:0000256" key="1">
    <source>
        <dbReference type="ARBA" id="ARBA00004127"/>
    </source>
</evidence>
<comment type="caution">
    <text evidence="6">The sequence shown here is derived from an EMBL/GenBank/DDBJ whole genome shotgun (WGS) entry which is preliminary data.</text>
</comment>
<evidence type="ECO:0000256" key="3">
    <source>
        <dbReference type="ARBA" id="ARBA00022741"/>
    </source>
</evidence>
<keyword evidence="7" id="KW-1185">Reference proteome</keyword>
<accession>A0ABQ7JGX8</accession>
<organism evidence="6 7">
    <name type="scientific">Linnemannia gamsii</name>
    <dbReference type="NCBI Taxonomy" id="64522"/>
    <lineage>
        <taxon>Eukaryota</taxon>
        <taxon>Fungi</taxon>
        <taxon>Fungi incertae sedis</taxon>
        <taxon>Mucoromycota</taxon>
        <taxon>Mortierellomycotina</taxon>
        <taxon>Mortierellomycetes</taxon>
        <taxon>Mortierellales</taxon>
        <taxon>Mortierellaceae</taxon>
        <taxon>Linnemannia</taxon>
    </lineage>
</organism>
<sequence>PFDKSKYDRIIYASGLKPDIEMLPAGDQTEIGERGINLSGGQKQRVSLARAAYQDADIYLLDDPLSAVDAHVDQHLWQNLIGPSGLLKYKTRLLVTHGIHHLSEVDQIVVMKDGEISETGRYQELLDARNAFYQLIQDYSIVRKEKDEADCEAETIHEVEISAPSATLDAKVEKADEK</sequence>
<feature type="non-terminal residue" evidence="6">
    <location>
        <position position="178"/>
    </location>
</feature>